<comment type="similarity">
    <text evidence="1">Belongs to the PPR family. P subfamily.</text>
</comment>
<reference evidence="4" key="1">
    <citation type="journal article" date="2019" name="Sci. Rep.">
        <title>Draft genome of Tanacetum cinerariifolium, the natural source of mosquito coil.</title>
        <authorList>
            <person name="Yamashiro T."/>
            <person name="Shiraishi A."/>
            <person name="Satake H."/>
            <person name="Nakayama K."/>
        </authorList>
    </citation>
    <scope>NUCLEOTIDE SEQUENCE</scope>
</reference>
<keyword evidence="2" id="KW-0677">Repeat</keyword>
<dbReference type="PROSITE" id="PS51375">
    <property type="entry name" value="PPR"/>
    <property type="match status" value="4"/>
</dbReference>
<dbReference type="PANTHER" id="PTHR46128">
    <property type="entry name" value="MITOCHONDRIAL GROUP I INTRON SPLICING FACTOR CCM1"/>
    <property type="match status" value="1"/>
</dbReference>
<dbReference type="Pfam" id="PF13041">
    <property type="entry name" value="PPR_2"/>
    <property type="match status" value="2"/>
</dbReference>
<dbReference type="Gene3D" id="1.25.40.10">
    <property type="entry name" value="Tetratricopeptide repeat domain"/>
    <property type="match status" value="2"/>
</dbReference>
<dbReference type="InterPro" id="IPR011990">
    <property type="entry name" value="TPR-like_helical_dom_sf"/>
</dbReference>
<evidence type="ECO:0000256" key="1">
    <source>
        <dbReference type="ARBA" id="ARBA00007626"/>
    </source>
</evidence>
<feature type="repeat" description="PPR" evidence="3">
    <location>
        <begin position="262"/>
        <end position="296"/>
    </location>
</feature>
<protein>
    <submittedName>
        <fullName evidence="4">Uncharacterized protein</fullName>
    </submittedName>
</protein>
<evidence type="ECO:0000256" key="3">
    <source>
        <dbReference type="PROSITE-ProRule" id="PRU00708"/>
    </source>
</evidence>
<name>A0A699K8I8_TANCI</name>
<dbReference type="EMBL" id="BKCJ010485200">
    <property type="protein sequence ID" value="GFA77360.1"/>
    <property type="molecule type" value="Genomic_DNA"/>
</dbReference>
<gene>
    <name evidence="4" type="ORF">Tci_649332</name>
</gene>
<accession>A0A699K8I8</accession>
<dbReference type="Pfam" id="PF01535">
    <property type="entry name" value="PPR"/>
    <property type="match status" value="3"/>
</dbReference>
<dbReference type="PANTHER" id="PTHR46128:SF231">
    <property type="entry name" value="PROTEIN RF1, MITOCHONDRIAL-LIKE"/>
    <property type="match status" value="1"/>
</dbReference>
<dbReference type="AlphaFoldDB" id="A0A699K8I8"/>
<sequence length="394" mass="45030">MESRVDEMEGYVNEMLKEGFLGCGQVLLKVVDRLVEVGKVYEGLRVFGVVNTHGFKMSVEDVNRLFGGVVEGKRGIKDVLFVYKEMVKGDLESDFFCKVLPLLFRMNRDDIGLRLFEKMRTLKVPLDLSVYEVLIRYYCKNLCIDDAMNLVNEMTSNDLKPPDCVFVDFINGLCKLNKLSEAKQFLEDHQVTEAKSYNELLKGYCEVGNLVEMIRLFQKMVESNIINSLTWNIMIRYLSENHKSNLVYKVLSRMLVSGSMPDSTTYSALIIGKCKSSELDDALSLFHRVREEHWVIDSSCYTTLIERLCQTDRIQEAVEVFHYMSLNKCALRTSSFSMLVRGLCLIGKVDKVIELLPLASYSGLDCSNEDYNTIMKGISTYYKGNGLLVIVARM</sequence>
<dbReference type="NCBIfam" id="TIGR00756">
    <property type="entry name" value="PPR"/>
    <property type="match status" value="5"/>
</dbReference>
<proteinExistence type="inferred from homology"/>
<comment type="caution">
    <text evidence="4">The sequence shown here is derived from an EMBL/GenBank/DDBJ whole genome shotgun (WGS) entry which is preliminary data.</text>
</comment>
<dbReference type="InterPro" id="IPR050872">
    <property type="entry name" value="PPR_P_subfamily"/>
</dbReference>
<feature type="repeat" description="PPR" evidence="3">
    <location>
        <begin position="193"/>
        <end position="227"/>
    </location>
</feature>
<evidence type="ECO:0000256" key="2">
    <source>
        <dbReference type="ARBA" id="ARBA00022737"/>
    </source>
</evidence>
<organism evidence="4">
    <name type="scientific">Tanacetum cinerariifolium</name>
    <name type="common">Dalmatian daisy</name>
    <name type="synonym">Chrysanthemum cinerariifolium</name>
    <dbReference type="NCBI Taxonomy" id="118510"/>
    <lineage>
        <taxon>Eukaryota</taxon>
        <taxon>Viridiplantae</taxon>
        <taxon>Streptophyta</taxon>
        <taxon>Embryophyta</taxon>
        <taxon>Tracheophyta</taxon>
        <taxon>Spermatophyta</taxon>
        <taxon>Magnoliopsida</taxon>
        <taxon>eudicotyledons</taxon>
        <taxon>Gunneridae</taxon>
        <taxon>Pentapetalae</taxon>
        <taxon>asterids</taxon>
        <taxon>campanulids</taxon>
        <taxon>Asterales</taxon>
        <taxon>Asteraceae</taxon>
        <taxon>Asteroideae</taxon>
        <taxon>Anthemideae</taxon>
        <taxon>Anthemidinae</taxon>
        <taxon>Tanacetum</taxon>
    </lineage>
</organism>
<evidence type="ECO:0000313" key="4">
    <source>
        <dbReference type="EMBL" id="GFA77360.1"/>
    </source>
</evidence>
<feature type="repeat" description="PPR" evidence="3">
    <location>
        <begin position="127"/>
        <end position="161"/>
    </location>
</feature>
<feature type="repeat" description="PPR" evidence="3">
    <location>
        <begin position="297"/>
        <end position="331"/>
    </location>
</feature>
<dbReference type="InterPro" id="IPR002885">
    <property type="entry name" value="PPR_rpt"/>
</dbReference>